<evidence type="ECO:0000313" key="3">
    <source>
        <dbReference type="Proteomes" id="UP001596004"/>
    </source>
</evidence>
<dbReference type="Proteomes" id="UP001596004">
    <property type="component" value="Unassembled WGS sequence"/>
</dbReference>
<evidence type="ECO:0000313" key="2">
    <source>
        <dbReference type="EMBL" id="MFC4534340.1"/>
    </source>
</evidence>
<organism evidence="2 3">
    <name type="scientific">Sphaerisporangium dianthi</name>
    <dbReference type="NCBI Taxonomy" id="1436120"/>
    <lineage>
        <taxon>Bacteria</taxon>
        <taxon>Bacillati</taxon>
        <taxon>Actinomycetota</taxon>
        <taxon>Actinomycetes</taxon>
        <taxon>Streptosporangiales</taxon>
        <taxon>Streptosporangiaceae</taxon>
        <taxon>Sphaerisporangium</taxon>
    </lineage>
</organism>
<proteinExistence type="predicted"/>
<keyword evidence="3" id="KW-1185">Reference proteome</keyword>
<dbReference type="EMBL" id="JBHSFP010000022">
    <property type="protein sequence ID" value="MFC4534340.1"/>
    <property type="molecule type" value="Genomic_DNA"/>
</dbReference>
<sequence length="152" mass="16710">MTGSAGDRRALVRAVVAEFAPEELPEFDLMTDAYFAAPGAARRARRPRDEAGALGVDLGDPTLTNLLWNVIGGLTAEGLLIGVRNGRSWWRRRRKKPAAGPDDPLPDLPPEHAALVHARMADALKRAHFPHPDLAADRTVDRWARRDWTPPA</sequence>
<comment type="caution">
    <text evidence="2">The sequence shown here is derived from an EMBL/GenBank/DDBJ whole genome shotgun (WGS) entry which is preliminary data.</text>
</comment>
<evidence type="ECO:0000256" key="1">
    <source>
        <dbReference type="SAM" id="MobiDB-lite"/>
    </source>
</evidence>
<accession>A0ABV9CN89</accession>
<gene>
    <name evidence="2" type="ORF">ACFO60_26575</name>
</gene>
<reference evidence="3" key="1">
    <citation type="journal article" date="2019" name="Int. J. Syst. Evol. Microbiol.">
        <title>The Global Catalogue of Microorganisms (GCM) 10K type strain sequencing project: providing services to taxonomists for standard genome sequencing and annotation.</title>
        <authorList>
            <consortium name="The Broad Institute Genomics Platform"/>
            <consortium name="The Broad Institute Genome Sequencing Center for Infectious Disease"/>
            <person name="Wu L."/>
            <person name="Ma J."/>
        </authorList>
    </citation>
    <scope>NUCLEOTIDE SEQUENCE [LARGE SCALE GENOMIC DNA]</scope>
    <source>
        <strain evidence="3">CGMCC 4.7132</strain>
    </source>
</reference>
<protein>
    <submittedName>
        <fullName evidence="2">Uncharacterized protein</fullName>
    </submittedName>
</protein>
<dbReference type="RefSeq" id="WP_380844809.1">
    <property type="nucleotide sequence ID" value="NZ_JBHSFP010000022.1"/>
</dbReference>
<name>A0ABV9CN89_9ACTN</name>
<feature type="region of interest" description="Disordered" evidence="1">
    <location>
        <begin position="91"/>
        <end position="111"/>
    </location>
</feature>